<evidence type="ECO:0000313" key="2">
    <source>
        <dbReference type="Proteomes" id="UP001623591"/>
    </source>
</evidence>
<sequence length="342" mass="40007">MLTFKTSSFASFNNRIGESILNFSYSKEKVLNVIAPPFSSPSIFVKIILKFVETKKRVLYITGEIEENVQLLNILKKQTDFRAYSYIRNNVYKTNTLLTVASYTNAAIIDEKYDLVIYDDINSFPKYNTLEIIDVIMKCVKESGKVICFSIEGIFRAQRDILIPTRSNKKPLSEPRYVITRIDLNKEIPFIIYDYLNFSVENDRKVVIYIPNNTEKVHNVFSYLCNFRSILSKNIMYFINGESDEKILYNFSRIKKAILVTDDYKDRSICLDDADVIVYFSDDMFFDYKKLTFLCGKVGRSEKLRASEVIFLANDETYDMDKAKNIIRYFNKESWEMGLLNI</sequence>
<organism evidence="1 2">
    <name type="scientific">Candidatus Clostridium stratigraminis</name>
    <dbReference type="NCBI Taxonomy" id="3381661"/>
    <lineage>
        <taxon>Bacteria</taxon>
        <taxon>Bacillati</taxon>
        <taxon>Bacillota</taxon>
        <taxon>Clostridia</taxon>
        <taxon>Eubacteriales</taxon>
        <taxon>Clostridiaceae</taxon>
        <taxon>Clostridium</taxon>
    </lineage>
</organism>
<accession>A0ABW8T098</accession>
<dbReference type="InterPro" id="IPR027417">
    <property type="entry name" value="P-loop_NTPase"/>
</dbReference>
<name>A0ABW8T098_9CLOT</name>
<evidence type="ECO:0008006" key="3">
    <source>
        <dbReference type="Google" id="ProtNLM"/>
    </source>
</evidence>
<dbReference type="RefSeq" id="WP_406768359.1">
    <property type="nucleotide sequence ID" value="NZ_JBJHZZ010000001.1"/>
</dbReference>
<comment type="caution">
    <text evidence="1">The sequence shown here is derived from an EMBL/GenBank/DDBJ whole genome shotgun (WGS) entry which is preliminary data.</text>
</comment>
<gene>
    <name evidence="1" type="ORF">ACJDUG_02800</name>
</gene>
<reference evidence="1 2" key="1">
    <citation type="submission" date="2024-11" db="EMBL/GenBank/DDBJ databases">
        <authorList>
            <person name="Heng Y.C."/>
            <person name="Lim A.C.H."/>
            <person name="Lee J.K.Y."/>
            <person name="Kittelmann S."/>
        </authorList>
    </citation>
    <scope>NUCLEOTIDE SEQUENCE [LARGE SCALE GENOMIC DNA]</scope>
    <source>
        <strain evidence="1 2">WILCCON 0185</strain>
    </source>
</reference>
<dbReference type="SUPFAM" id="SSF52540">
    <property type="entry name" value="P-loop containing nucleoside triphosphate hydrolases"/>
    <property type="match status" value="1"/>
</dbReference>
<protein>
    <recommendedName>
        <fullName evidence="3">Comf operon protein A, DNA transporter ATPase</fullName>
    </recommendedName>
</protein>
<dbReference type="Proteomes" id="UP001623591">
    <property type="component" value="Unassembled WGS sequence"/>
</dbReference>
<evidence type="ECO:0000313" key="1">
    <source>
        <dbReference type="EMBL" id="MFL0245905.1"/>
    </source>
</evidence>
<dbReference type="EMBL" id="JBJHZZ010000001">
    <property type="protein sequence ID" value="MFL0245905.1"/>
    <property type="molecule type" value="Genomic_DNA"/>
</dbReference>
<proteinExistence type="predicted"/>
<keyword evidence="2" id="KW-1185">Reference proteome</keyword>